<dbReference type="AlphaFoldDB" id="A0A5J4W5Q2"/>
<dbReference type="GO" id="GO:0007034">
    <property type="term" value="P:vacuolar transport"/>
    <property type="evidence" value="ECO:0007669"/>
    <property type="project" value="InterPro"/>
</dbReference>
<dbReference type="Pfam" id="PF03357">
    <property type="entry name" value="Snf7"/>
    <property type="match status" value="1"/>
</dbReference>
<evidence type="ECO:0000313" key="3">
    <source>
        <dbReference type="Proteomes" id="UP000324800"/>
    </source>
</evidence>
<organism evidence="2 3">
    <name type="scientific">Streblomastix strix</name>
    <dbReference type="NCBI Taxonomy" id="222440"/>
    <lineage>
        <taxon>Eukaryota</taxon>
        <taxon>Metamonada</taxon>
        <taxon>Preaxostyla</taxon>
        <taxon>Oxymonadida</taxon>
        <taxon>Streblomastigidae</taxon>
        <taxon>Streblomastix</taxon>
    </lineage>
</organism>
<evidence type="ECO:0000256" key="1">
    <source>
        <dbReference type="SAM" id="MobiDB-lite"/>
    </source>
</evidence>
<dbReference type="Proteomes" id="UP000324800">
    <property type="component" value="Unassembled WGS sequence"/>
</dbReference>
<gene>
    <name evidence="2" type="ORF">EZS28_014381</name>
</gene>
<dbReference type="InterPro" id="IPR005024">
    <property type="entry name" value="Snf7_fam"/>
</dbReference>
<protein>
    <submittedName>
        <fullName evidence="2">Uncharacterized protein</fullName>
    </submittedName>
</protein>
<accession>A0A5J4W5Q2</accession>
<evidence type="ECO:0000313" key="2">
    <source>
        <dbReference type="EMBL" id="KAA6390090.1"/>
    </source>
</evidence>
<sequence>MITALDNTEQSINGAKDLSSFMQVQQQGVQVLNDILSEVDAGKFDDIQGQIEDRQQQMQEIFGSLALSANQGVDAEELEGELQQMCAQLPQQQQYYQPQQQQQYYQPQQQMTYGIPQVPQGPINAPQQPAQQQTSDEELEKMMAGI</sequence>
<reference evidence="2 3" key="1">
    <citation type="submission" date="2019-03" db="EMBL/GenBank/DDBJ databases">
        <title>Single cell metagenomics reveals metabolic interactions within the superorganism composed of flagellate Streblomastix strix and complex community of Bacteroidetes bacteria on its surface.</title>
        <authorList>
            <person name="Treitli S.C."/>
            <person name="Kolisko M."/>
            <person name="Husnik F."/>
            <person name="Keeling P."/>
            <person name="Hampl V."/>
        </authorList>
    </citation>
    <scope>NUCLEOTIDE SEQUENCE [LARGE SCALE GENOMIC DNA]</scope>
    <source>
        <strain evidence="2">ST1C</strain>
    </source>
</reference>
<proteinExistence type="predicted"/>
<comment type="caution">
    <text evidence="2">The sequence shown here is derived from an EMBL/GenBank/DDBJ whole genome shotgun (WGS) entry which is preliminary data.</text>
</comment>
<feature type="region of interest" description="Disordered" evidence="1">
    <location>
        <begin position="106"/>
        <end position="146"/>
    </location>
</feature>
<dbReference type="EMBL" id="SNRW01003346">
    <property type="protein sequence ID" value="KAA6390090.1"/>
    <property type="molecule type" value="Genomic_DNA"/>
</dbReference>
<name>A0A5J4W5Q2_9EUKA</name>